<evidence type="ECO:0000259" key="2">
    <source>
        <dbReference type="Pfam" id="PF01370"/>
    </source>
</evidence>
<gene>
    <name evidence="3" type="ORF">DFP96_10573</name>
</gene>
<dbReference type="EMBL" id="SNZK01000005">
    <property type="protein sequence ID" value="TDR53149.1"/>
    <property type="molecule type" value="Genomic_DNA"/>
</dbReference>
<dbReference type="PANTHER" id="PTHR43000">
    <property type="entry name" value="DTDP-D-GLUCOSE 4,6-DEHYDRATASE-RELATED"/>
    <property type="match status" value="1"/>
</dbReference>
<evidence type="ECO:0000313" key="3">
    <source>
        <dbReference type="EMBL" id="TDR53149.1"/>
    </source>
</evidence>
<dbReference type="Gene3D" id="3.90.25.10">
    <property type="entry name" value="UDP-galactose 4-epimerase, domain 1"/>
    <property type="match status" value="1"/>
</dbReference>
<dbReference type="Gene3D" id="3.40.50.720">
    <property type="entry name" value="NAD(P)-binding Rossmann-like Domain"/>
    <property type="match status" value="1"/>
</dbReference>
<evidence type="ECO:0000256" key="1">
    <source>
        <dbReference type="ARBA" id="ARBA00007637"/>
    </source>
</evidence>
<name>A0A4R6ZM61_9LIST</name>
<dbReference type="STRING" id="1265846.PROCOU_08442"/>
<comment type="caution">
    <text evidence="3">The sequence shown here is derived from an EMBL/GenBank/DDBJ whole genome shotgun (WGS) entry which is preliminary data.</text>
</comment>
<dbReference type="Proteomes" id="UP000295558">
    <property type="component" value="Unassembled WGS sequence"/>
</dbReference>
<dbReference type="RefSeq" id="WP_036071090.1">
    <property type="nucleotide sequence ID" value="NZ_JAASUO010000007.1"/>
</dbReference>
<accession>A0A4R6ZM61</accession>
<keyword evidence="4" id="KW-1185">Reference proteome</keyword>
<feature type="domain" description="NAD-dependent epimerase/dehydratase" evidence="2">
    <location>
        <begin position="4"/>
        <end position="242"/>
    </location>
</feature>
<dbReference type="InterPro" id="IPR001509">
    <property type="entry name" value="Epimerase_deHydtase"/>
</dbReference>
<dbReference type="Pfam" id="PF01370">
    <property type="entry name" value="Epimerase"/>
    <property type="match status" value="1"/>
</dbReference>
<organism evidence="3 4">
    <name type="scientific">Listeria rocourtiae</name>
    <dbReference type="NCBI Taxonomy" id="647910"/>
    <lineage>
        <taxon>Bacteria</taxon>
        <taxon>Bacillati</taxon>
        <taxon>Bacillota</taxon>
        <taxon>Bacilli</taxon>
        <taxon>Bacillales</taxon>
        <taxon>Listeriaceae</taxon>
        <taxon>Listeria</taxon>
    </lineage>
</organism>
<dbReference type="InterPro" id="IPR036291">
    <property type="entry name" value="NAD(P)-bd_dom_sf"/>
</dbReference>
<reference evidence="3 4" key="1">
    <citation type="submission" date="2019-03" db="EMBL/GenBank/DDBJ databases">
        <title>Genomic Encyclopedia of Type Strains, Phase III (KMG-III): the genomes of soil and plant-associated and newly described type strains.</title>
        <authorList>
            <person name="Whitman W."/>
        </authorList>
    </citation>
    <scope>NUCLEOTIDE SEQUENCE [LARGE SCALE GENOMIC DNA]</scope>
    <source>
        <strain evidence="3 4">CECT 7972</strain>
    </source>
</reference>
<sequence>MTTVLITGGLGFIGSHLANRLAKENKVVIIDNLSTGRRENVTPHENITIYEGDITDKKIVASIFHAHQFDYIYHLAAVASVAESVERPHETVETNFMATVLLLEQARKQQQEVKRFVFASSAAVFGDEETMPKTEMSPVKPLTPYAIDKLASEQYVLVYNALYGLNTSAARFFNVYGMRQNPESPYSGVISLLTKAFVEESSFQIYGDGSQTRDFIFIKDVVDALILIANHEESNGEVYNIGTGQPTSLNDLIGQYQVVTGKSMAVSHGQSRRGDIRVSLADIGKLKRLGFEPKYSIYKGLKTYWENC</sequence>
<dbReference type="SUPFAM" id="SSF51735">
    <property type="entry name" value="NAD(P)-binding Rossmann-fold domains"/>
    <property type="match status" value="1"/>
</dbReference>
<proteinExistence type="inferred from homology"/>
<dbReference type="AlphaFoldDB" id="A0A4R6ZM61"/>
<evidence type="ECO:0000313" key="4">
    <source>
        <dbReference type="Proteomes" id="UP000295558"/>
    </source>
</evidence>
<dbReference type="OrthoDB" id="181047at2"/>
<comment type="similarity">
    <text evidence="1">Belongs to the NAD(P)-dependent epimerase/dehydratase family.</text>
</comment>
<protein>
    <submittedName>
        <fullName evidence="3">UDP-glucose 4-epimerase</fullName>
    </submittedName>
</protein>